<dbReference type="SUPFAM" id="SSF55315">
    <property type="entry name" value="L30e-like"/>
    <property type="match status" value="1"/>
</dbReference>
<proteinExistence type="predicted"/>
<dbReference type="AlphaFoldDB" id="A0A8J5XJ06"/>
<organism evidence="2 3">
    <name type="scientific">Diacronema lutheri</name>
    <name type="common">Unicellular marine alga</name>
    <name type="synonym">Monochrysis lutheri</name>
    <dbReference type="NCBI Taxonomy" id="2081491"/>
    <lineage>
        <taxon>Eukaryota</taxon>
        <taxon>Haptista</taxon>
        <taxon>Haptophyta</taxon>
        <taxon>Pavlovophyceae</taxon>
        <taxon>Pavlovales</taxon>
        <taxon>Pavlovaceae</taxon>
        <taxon>Diacronema</taxon>
    </lineage>
</organism>
<name>A0A8J5XJ06_DIALT</name>
<dbReference type="Pfam" id="PF01248">
    <property type="entry name" value="Ribosomal_L7Ae"/>
    <property type="match status" value="1"/>
</dbReference>
<evidence type="ECO:0000313" key="2">
    <source>
        <dbReference type="EMBL" id="KAG8465586.1"/>
    </source>
</evidence>
<sequence>MSTSAVKAALDDPLRATWLPLSAEDARGVLDRLHADLSGRAELCTRLRRAHAAAMRLRGGREPDAPTDGIVAGINTVCAHMERGSLRLAIFAKDAWPSACLQHVPLLAHASGTHICLLADAATALGRAIGTARLDALGFCVTGAANAVCNHDEPWQDALVRSVRGKAPAVAEPPWFALVPGTGQ</sequence>
<dbReference type="InterPro" id="IPR029064">
    <property type="entry name" value="Ribosomal_eL30-like_sf"/>
</dbReference>
<gene>
    <name evidence="2" type="ORF">KFE25_002893</name>
</gene>
<feature type="domain" description="Ribosomal protein eL8/eL30/eS12/Gadd45" evidence="1">
    <location>
        <begin position="67"/>
        <end position="141"/>
    </location>
</feature>
<evidence type="ECO:0000259" key="1">
    <source>
        <dbReference type="Pfam" id="PF01248"/>
    </source>
</evidence>
<protein>
    <recommendedName>
        <fullName evidence="1">Ribosomal protein eL8/eL30/eS12/Gadd45 domain-containing protein</fullName>
    </recommendedName>
</protein>
<reference evidence="2" key="1">
    <citation type="submission" date="2021-05" db="EMBL/GenBank/DDBJ databases">
        <title>The genome of the haptophyte Pavlova lutheri (Diacronema luteri, Pavlovales) - a model for lipid biosynthesis in eukaryotic algae.</title>
        <authorList>
            <person name="Hulatt C.J."/>
            <person name="Posewitz M.C."/>
        </authorList>
    </citation>
    <scope>NUCLEOTIDE SEQUENCE</scope>
    <source>
        <strain evidence="2">NIVA-4/92</strain>
    </source>
</reference>
<dbReference type="OrthoDB" id="10483218at2759"/>
<dbReference type="Gene3D" id="3.30.1330.30">
    <property type="match status" value="1"/>
</dbReference>
<dbReference type="EMBL" id="JAGTXO010000010">
    <property type="protein sequence ID" value="KAG8465586.1"/>
    <property type="molecule type" value="Genomic_DNA"/>
</dbReference>
<comment type="caution">
    <text evidence="2">The sequence shown here is derived from an EMBL/GenBank/DDBJ whole genome shotgun (WGS) entry which is preliminary data.</text>
</comment>
<accession>A0A8J5XJ06</accession>
<evidence type="ECO:0000313" key="3">
    <source>
        <dbReference type="Proteomes" id="UP000751190"/>
    </source>
</evidence>
<dbReference type="InterPro" id="IPR004038">
    <property type="entry name" value="Ribosomal_eL8/eL30/eS12/Gad45"/>
</dbReference>
<dbReference type="Proteomes" id="UP000751190">
    <property type="component" value="Unassembled WGS sequence"/>
</dbReference>
<keyword evidence="3" id="KW-1185">Reference proteome</keyword>